<evidence type="ECO:0000259" key="2">
    <source>
        <dbReference type="SMART" id="SM00382"/>
    </source>
</evidence>
<sequence length="619" mass="70969">MIDFDKAYQQNQHWILDFDELSEFKVNSREWESSEDPNKETIQGDFVIDSRRKETYLDEEEGSERLETWETKKLRDDDLLVLPDRAPAFVLRSRKWVYVQLGRNYEGNQALTKVQKRTEAWEELQLPGEEDHRPDEENRSSHKYIIQSLVAKHFAKDMNLDLVRNKGRGLIVLLHGAPGVGKTSTAECVAEAEGKPLLPITCGDLGLDPQQVEINLSKHFELAQSWDCILLLDEADVFLAQRSLRDLNRNALVSVFLRILEYYEGILFLTTNKVGLIDEAFKSRIHMALYYPWLTEDQTLSIWRSLLNKAEDSQQGLNFDRSDIMKYARNLFYTQTNAEYGKGPDGMAPGWNGRQIKNGFMSAIALAQFEAKRKGRLDKNETPIQVYLKSEHFDTVVKASEAFDNYLWKVHNYMADSKIAEKGGFRIDGHGTSIHEPKPGHGVEQRSHPGTYQTRAAPLTRQPSPYQHLGSLQPNQPQYTMAQPGVSYNSQPANYTYQPSSQPQYHPNADPYSMSGHRQTLQSGPQHQPQPQTYGQLPSQQNYQQPPQQPPQHPPQQPPQQQYQPHHPQDFSNKPQPLGRSPQMVQAVPEFDAHSQQRHGLQHPHHNINAPRELAMQAN</sequence>
<dbReference type="CDD" id="cd19481">
    <property type="entry name" value="RecA-like_protease"/>
    <property type="match status" value="1"/>
</dbReference>
<reference evidence="3 4" key="1">
    <citation type="journal article" date="2019" name="Sci. Rep.">
        <title>A multi-omics analysis of the grapevine pathogen Lasiodiplodia theobromae reveals that temperature affects the expression of virulence- and pathogenicity-related genes.</title>
        <authorList>
            <person name="Felix C."/>
            <person name="Meneses R."/>
            <person name="Goncalves M.F.M."/>
            <person name="Tilleman L."/>
            <person name="Duarte A.S."/>
            <person name="Jorrin-Novo J.V."/>
            <person name="Van de Peer Y."/>
            <person name="Deforce D."/>
            <person name="Van Nieuwerburgh F."/>
            <person name="Esteves A.C."/>
            <person name="Alves A."/>
        </authorList>
    </citation>
    <scope>NUCLEOTIDE SEQUENCE [LARGE SCALE GENOMIC DNA]</scope>
    <source>
        <strain evidence="3 4">LA-SOL3</strain>
    </source>
</reference>
<protein>
    <recommendedName>
        <fullName evidence="2">AAA+ ATPase domain-containing protein</fullName>
    </recommendedName>
</protein>
<dbReference type="InterPro" id="IPR027417">
    <property type="entry name" value="P-loop_NTPase"/>
</dbReference>
<dbReference type="OrthoDB" id="10042665at2759"/>
<accession>A0A5N5D057</accession>
<feature type="compositionally biased region" description="Polar residues" evidence="1">
    <location>
        <begin position="516"/>
        <end position="539"/>
    </location>
</feature>
<comment type="caution">
    <text evidence="3">The sequence shown here is derived from an EMBL/GenBank/DDBJ whole genome shotgun (WGS) entry which is preliminary data.</text>
</comment>
<dbReference type="SMART" id="SM00382">
    <property type="entry name" value="AAA"/>
    <property type="match status" value="1"/>
</dbReference>
<name>A0A5N5D057_9PEZI</name>
<feature type="compositionally biased region" description="Basic residues" evidence="1">
    <location>
        <begin position="596"/>
        <end position="606"/>
    </location>
</feature>
<evidence type="ECO:0000313" key="3">
    <source>
        <dbReference type="EMBL" id="KAB2570957.1"/>
    </source>
</evidence>
<dbReference type="SUPFAM" id="SSF52540">
    <property type="entry name" value="P-loop containing nucleoside triphosphate hydrolases"/>
    <property type="match status" value="1"/>
</dbReference>
<dbReference type="Proteomes" id="UP000325902">
    <property type="component" value="Unassembled WGS sequence"/>
</dbReference>
<feature type="compositionally biased region" description="Polar residues" evidence="1">
    <location>
        <begin position="461"/>
        <end position="505"/>
    </location>
</feature>
<organism evidence="3 4">
    <name type="scientific">Lasiodiplodia theobromae</name>
    <dbReference type="NCBI Taxonomy" id="45133"/>
    <lineage>
        <taxon>Eukaryota</taxon>
        <taxon>Fungi</taxon>
        <taxon>Dikarya</taxon>
        <taxon>Ascomycota</taxon>
        <taxon>Pezizomycotina</taxon>
        <taxon>Dothideomycetes</taxon>
        <taxon>Dothideomycetes incertae sedis</taxon>
        <taxon>Botryosphaeriales</taxon>
        <taxon>Botryosphaeriaceae</taxon>
        <taxon>Lasiodiplodia</taxon>
    </lineage>
</organism>
<dbReference type="Gene3D" id="3.40.50.300">
    <property type="entry name" value="P-loop containing nucleotide triphosphate hydrolases"/>
    <property type="match status" value="1"/>
</dbReference>
<keyword evidence="4" id="KW-1185">Reference proteome</keyword>
<feature type="compositionally biased region" description="Pro residues" evidence="1">
    <location>
        <begin position="547"/>
        <end position="558"/>
    </location>
</feature>
<dbReference type="InterPro" id="IPR003959">
    <property type="entry name" value="ATPase_AAA_core"/>
</dbReference>
<dbReference type="InterPro" id="IPR056599">
    <property type="entry name" value="AAA_lid_fung"/>
</dbReference>
<dbReference type="Pfam" id="PF00004">
    <property type="entry name" value="AAA"/>
    <property type="match status" value="1"/>
</dbReference>
<dbReference type="PANTHER" id="PTHR46411">
    <property type="entry name" value="FAMILY ATPASE, PUTATIVE-RELATED"/>
    <property type="match status" value="1"/>
</dbReference>
<proteinExistence type="predicted"/>
<dbReference type="InterPro" id="IPR003593">
    <property type="entry name" value="AAA+_ATPase"/>
</dbReference>
<dbReference type="GO" id="GO:0005524">
    <property type="term" value="F:ATP binding"/>
    <property type="evidence" value="ECO:0007669"/>
    <property type="project" value="InterPro"/>
</dbReference>
<dbReference type="AlphaFoldDB" id="A0A5N5D057"/>
<feature type="region of interest" description="Disordered" evidence="1">
    <location>
        <begin position="427"/>
        <end position="619"/>
    </location>
</feature>
<evidence type="ECO:0000313" key="4">
    <source>
        <dbReference type="Proteomes" id="UP000325902"/>
    </source>
</evidence>
<gene>
    <name evidence="3" type="ORF">DBV05_g10388</name>
</gene>
<feature type="domain" description="AAA+ ATPase" evidence="2">
    <location>
        <begin position="168"/>
        <end position="295"/>
    </location>
</feature>
<feature type="compositionally biased region" description="Basic and acidic residues" evidence="1">
    <location>
        <begin position="427"/>
        <end position="447"/>
    </location>
</feature>
<dbReference type="Pfam" id="PF23232">
    <property type="entry name" value="AAA_lid_13"/>
    <property type="match status" value="1"/>
</dbReference>
<dbReference type="PANTHER" id="PTHR46411:SF2">
    <property type="entry name" value="AAA+ ATPASE DOMAIN-CONTAINING PROTEIN"/>
    <property type="match status" value="1"/>
</dbReference>
<evidence type="ECO:0000256" key="1">
    <source>
        <dbReference type="SAM" id="MobiDB-lite"/>
    </source>
</evidence>
<dbReference type="GO" id="GO:0016887">
    <property type="term" value="F:ATP hydrolysis activity"/>
    <property type="evidence" value="ECO:0007669"/>
    <property type="project" value="InterPro"/>
</dbReference>
<dbReference type="EMBL" id="VCHE01000116">
    <property type="protein sequence ID" value="KAB2570957.1"/>
    <property type="molecule type" value="Genomic_DNA"/>
</dbReference>